<dbReference type="EMBL" id="GBXM01071854">
    <property type="protein sequence ID" value="JAH36723.1"/>
    <property type="molecule type" value="Transcribed_RNA"/>
</dbReference>
<evidence type="ECO:0000313" key="1">
    <source>
        <dbReference type="EMBL" id="JAH36723.1"/>
    </source>
</evidence>
<reference evidence="1" key="1">
    <citation type="submission" date="2014-11" db="EMBL/GenBank/DDBJ databases">
        <authorList>
            <person name="Amaro Gonzalez C."/>
        </authorList>
    </citation>
    <scope>NUCLEOTIDE SEQUENCE</scope>
</reference>
<protein>
    <submittedName>
        <fullName evidence="1">Uncharacterized protein</fullName>
    </submittedName>
</protein>
<accession>A0A0E9S888</accession>
<reference evidence="1" key="2">
    <citation type="journal article" date="2015" name="Fish Shellfish Immunol.">
        <title>Early steps in the European eel (Anguilla anguilla)-Vibrio vulnificus interaction in the gills: Role of the RtxA13 toxin.</title>
        <authorList>
            <person name="Callol A."/>
            <person name="Pajuelo D."/>
            <person name="Ebbesson L."/>
            <person name="Teles M."/>
            <person name="MacKenzie S."/>
            <person name="Amaro C."/>
        </authorList>
    </citation>
    <scope>NUCLEOTIDE SEQUENCE</scope>
</reference>
<organism evidence="1">
    <name type="scientific">Anguilla anguilla</name>
    <name type="common">European freshwater eel</name>
    <name type="synonym">Muraena anguilla</name>
    <dbReference type="NCBI Taxonomy" id="7936"/>
    <lineage>
        <taxon>Eukaryota</taxon>
        <taxon>Metazoa</taxon>
        <taxon>Chordata</taxon>
        <taxon>Craniata</taxon>
        <taxon>Vertebrata</taxon>
        <taxon>Euteleostomi</taxon>
        <taxon>Actinopterygii</taxon>
        <taxon>Neopterygii</taxon>
        <taxon>Teleostei</taxon>
        <taxon>Anguilliformes</taxon>
        <taxon>Anguillidae</taxon>
        <taxon>Anguilla</taxon>
    </lineage>
</organism>
<name>A0A0E9S888_ANGAN</name>
<sequence>MFVCSQVQVDRETEFVWLKCEYDRLWMLVLCCGAESLLYSLISETFNIRGEKRFLTCCGLMYNSRP</sequence>
<proteinExistence type="predicted"/>
<dbReference type="AlphaFoldDB" id="A0A0E9S888"/>